<comment type="cofactor">
    <cofactor evidence="10">
        <name>Mg(2+)</name>
        <dbReference type="ChEBI" id="CHEBI:18420"/>
    </cofactor>
    <cofactor evidence="10">
        <name>Mn(2+)</name>
        <dbReference type="ChEBI" id="CHEBI:29035"/>
    </cofactor>
</comment>
<comment type="subunit">
    <text evidence="9 10">Homodimer, forms a heterotetramer with a Cas2 homodimer.</text>
</comment>
<name>A0A934VLC9_9BACT</name>
<evidence type="ECO:0000256" key="2">
    <source>
        <dbReference type="ARBA" id="ARBA00022723"/>
    </source>
</evidence>
<evidence type="ECO:0000256" key="1">
    <source>
        <dbReference type="ARBA" id="ARBA00022722"/>
    </source>
</evidence>
<dbReference type="AlphaFoldDB" id="A0A934VLC9"/>
<evidence type="ECO:0000256" key="3">
    <source>
        <dbReference type="ARBA" id="ARBA00022759"/>
    </source>
</evidence>
<evidence type="ECO:0000313" key="12">
    <source>
        <dbReference type="Proteomes" id="UP000604083"/>
    </source>
</evidence>
<dbReference type="GO" id="GO:0004519">
    <property type="term" value="F:endonuclease activity"/>
    <property type="evidence" value="ECO:0007669"/>
    <property type="project" value="UniProtKB-UniRule"/>
</dbReference>
<keyword evidence="2 10" id="KW-0479">Metal-binding</keyword>
<evidence type="ECO:0000256" key="4">
    <source>
        <dbReference type="ARBA" id="ARBA00022801"/>
    </source>
</evidence>
<evidence type="ECO:0000256" key="6">
    <source>
        <dbReference type="ARBA" id="ARBA00023118"/>
    </source>
</evidence>
<keyword evidence="6 10" id="KW-0051">Antiviral defense</keyword>
<evidence type="ECO:0000256" key="10">
    <source>
        <dbReference type="HAMAP-Rule" id="MF_01470"/>
    </source>
</evidence>
<accession>A0A934VLC9</accession>
<dbReference type="EC" id="3.1.-.-" evidence="10"/>
<keyword evidence="7 10" id="KW-0238">DNA-binding</keyword>
<keyword evidence="3 10" id="KW-0255">Endonuclease</keyword>
<sequence>MHPPSHLMPSAWLTLPRATVRLVSRRLDVSGVNEDDQKVSRQIPLRDLDRLIVTSGITLTGPALAALMDEEIPVVHLNHSATRFLGTTLSPGSHHAPARLRQYELTLSPARSLPLAAQLIAAKIRNQRRLLQRLCNDRGHDSTTELARLNALHQRALHPGDAPELLGLEGAASATYLSAWARLLPSDFPFEKRSRRPPLNPVNAVLSFISVVLTNELTALLHAHGLDPALPVFHSPDSGRPSLALDLIEPFRPVIVEALTLDLFSRGMLQQQHFQPSEDGGIHLDPIGRQKLILQYEKRVQREFLSTQRQHRTSLRQQFDYAVTDFKSALAPPHDLSPFLIN</sequence>
<evidence type="ECO:0000256" key="8">
    <source>
        <dbReference type="ARBA" id="ARBA00023211"/>
    </source>
</evidence>
<dbReference type="NCBIfam" id="TIGR00287">
    <property type="entry name" value="cas1"/>
    <property type="match status" value="1"/>
</dbReference>
<keyword evidence="1 10" id="KW-0540">Nuclease</keyword>
<reference evidence="11" key="1">
    <citation type="submission" date="2021-01" db="EMBL/GenBank/DDBJ databases">
        <title>Modified the classification status of verrucomicrobia.</title>
        <authorList>
            <person name="Feng X."/>
        </authorList>
    </citation>
    <scope>NUCLEOTIDE SEQUENCE</scope>
    <source>
        <strain evidence="11">KCTC 12986</strain>
    </source>
</reference>
<organism evidence="11 12">
    <name type="scientific">Roseibacillus ishigakijimensis</name>
    <dbReference type="NCBI Taxonomy" id="454146"/>
    <lineage>
        <taxon>Bacteria</taxon>
        <taxon>Pseudomonadati</taxon>
        <taxon>Verrucomicrobiota</taxon>
        <taxon>Verrucomicrobiia</taxon>
        <taxon>Verrucomicrobiales</taxon>
        <taxon>Verrucomicrobiaceae</taxon>
        <taxon>Roseibacillus</taxon>
    </lineage>
</organism>
<dbReference type="EMBL" id="JAENIO010000003">
    <property type="protein sequence ID" value="MBK1832760.1"/>
    <property type="molecule type" value="Genomic_DNA"/>
</dbReference>
<dbReference type="GO" id="GO:0043571">
    <property type="term" value="P:maintenance of CRISPR repeat elements"/>
    <property type="evidence" value="ECO:0007669"/>
    <property type="project" value="UniProtKB-UniRule"/>
</dbReference>
<proteinExistence type="inferred from homology"/>
<dbReference type="Gene3D" id="1.20.120.920">
    <property type="entry name" value="CRISPR-associated endonuclease Cas1, C-terminal domain"/>
    <property type="match status" value="1"/>
</dbReference>
<protein>
    <recommendedName>
        <fullName evidence="10">CRISPR-associated endonuclease Cas1</fullName>
        <ecNumber evidence="10">3.1.-.-</ecNumber>
    </recommendedName>
</protein>
<dbReference type="HAMAP" id="MF_01470">
    <property type="entry name" value="Cas1"/>
    <property type="match status" value="1"/>
</dbReference>
<dbReference type="GO" id="GO:0051607">
    <property type="term" value="P:defense response to virus"/>
    <property type="evidence" value="ECO:0007669"/>
    <property type="project" value="UniProtKB-UniRule"/>
</dbReference>
<dbReference type="RefSeq" id="WP_377174122.1">
    <property type="nucleotide sequence ID" value="NZ_JBHUJA010000017.1"/>
</dbReference>
<keyword evidence="5 10" id="KW-0460">Magnesium</keyword>
<dbReference type="PANTHER" id="PTHR34353:SF2">
    <property type="entry name" value="CRISPR-ASSOCIATED ENDONUCLEASE CAS1 1"/>
    <property type="match status" value="1"/>
</dbReference>
<dbReference type="GO" id="GO:0046872">
    <property type="term" value="F:metal ion binding"/>
    <property type="evidence" value="ECO:0007669"/>
    <property type="project" value="UniProtKB-UniRule"/>
</dbReference>
<evidence type="ECO:0000313" key="11">
    <source>
        <dbReference type="EMBL" id="MBK1832760.1"/>
    </source>
</evidence>
<dbReference type="InterPro" id="IPR042206">
    <property type="entry name" value="CRISPR-assoc_Cas1_C"/>
</dbReference>
<dbReference type="PANTHER" id="PTHR34353">
    <property type="entry name" value="CRISPR-ASSOCIATED ENDONUCLEASE CAS1 1"/>
    <property type="match status" value="1"/>
</dbReference>
<dbReference type="InterPro" id="IPR002729">
    <property type="entry name" value="CRISPR-assoc_Cas1"/>
</dbReference>
<comment type="function">
    <text evidence="10">CRISPR (clustered regularly interspaced short palindromic repeat), is an adaptive immune system that provides protection against mobile genetic elements (viruses, transposable elements and conjugative plasmids). CRISPR clusters contain spacers, sequences complementary to antecedent mobile elements, and target invading nucleic acids. CRISPR clusters are transcribed and processed into CRISPR RNA (crRNA). Acts as a dsDNA endonuclease. Involved in the integration of spacer DNA into the CRISPR cassette.</text>
</comment>
<dbReference type="GO" id="GO:0003677">
    <property type="term" value="F:DNA binding"/>
    <property type="evidence" value="ECO:0007669"/>
    <property type="project" value="UniProtKB-KW"/>
</dbReference>
<keyword evidence="4 10" id="KW-0378">Hydrolase</keyword>
<dbReference type="Gene3D" id="3.100.10.20">
    <property type="entry name" value="CRISPR-associated endonuclease Cas1, N-terminal domain"/>
    <property type="match status" value="1"/>
</dbReference>
<dbReference type="InterPro" id="IPR042211">
    <property type="entry name" value="CRISPR-assoc_Cas1_N"/>
</dbReference>
<feature type="binding site" evidence="10">
    <location>
        <position position="234"/>
    </location>
    <ligand>
        <name>Mn(2+)</name>
        <dbReference type="ChEBI" id="CHEBI:29035"/>
    </ligand>
</feature>
<dbReference type="InterPro" id="IPR050646">
    <property type="entry name" value="Cas1"/>
</dbReference>
<evidence type="ECO:0000256" key="5">
    <source>
        <dbReference type="ARBA" id="ARBA00022842"/>
    </source>
</evidence>
<comment type="caution">
    <text evidence="11">The sequence shown here is derived from an EMBL/GenBank/DDBJ whole genome shotgun (WGS) entry which is preliminary data.</text>
</comment>
<feature type="binding site" evidence="10">
    <location>
        <position position="249"/>
    </location>
    <ligand>
        <name>Mn(2+)</name>
        <dbReference type="ChEBI" id="CHEBI:29035"/>
    </ligand>
</feature>
<keyword evidence="12" id="KW-1185">Reference proteome</keyword>
<feature type="binding site" evidence="10">
    <location>
        <position position="169"/>
    </location>
    <ligand>
        <name>Mn(2+)</name>
        <dbReference type="ChEBI" id="CHEBI:29035"/>
    </ligand>
</feature>
<dbReference type="CDD" id="cd09634">
    <property type="entry name" value="Cas1_I-II-III"/>
    <property type="match status" value="1"/>
</dbReference>
<dbReference type="GO" id="GO:0016787">
    <property type="term" value="F:hydrolase activity"/>
    <property type="evidence" value="ECO:0007669"/>
    <property type="project" value="UniProtKB-KW"/>
</dbReference>
<keyword evidence="8 10" id="KW-0464">Manganese</keyword>
<dbReference type="Pfam" id="PF01867">
    <property type="entry name" value="Cas_Cas1"/>
    <property type="match status" value="1"/>
</dbReference>
<gene>
    <name evidence="10 11" type="primary">cas1</name>
    <name evidence="11" type="ORF">JIN78_01700</name>
</gene>
<comment type="similarity">
    <text evidence="10">Belongs to the CRISPR-associated endonuclease Cas1 family.</text>
</comment>
<dbReference type="Proteomes" id="UP000604083">
    <property type="component" value="Unassembled WGS sequence"/>
</dbReference>
<evidence type="ECO:0000256" key="9">
    <source>
        <dbReference type="ARBA" id="ARBA00038592"/>
    </source>
</evidence>
<evidence type="ECO:0000256" key="7">
    <source>
        <dbReference type="ARBA" id="ARBA00023125"/>
    </source>
</evidence>